<evidence type="ECO:0000313" key="2">
    <source>
        <dbReference type="Proteomes" id="UP001145742"/>
    </source>
</evidence>
<comment type="caution">
    <text evidence="1">The sequence shown here is derived from an EMBL/GenBank/DDBJ whole genome shotgun (WGS) entry which is preliminary data.</text>
</comment>
<sequence>MSCMWVGSPSTNRGWVENGLRAALRKKPLGCSLESQNGLATCACSPENQPHPGLHHKKCVQQVSRGDSALSTLVKPHQEYCIQVWGPWYRKDINLLERVQRRVTKIIKDWSTSSMKTSYELGLFSLKKRRFWEDLIVAFEYLEGAYQKDEKGIFTKACNDRARGNDFNLYYEVDEALKQVAQKSCGCPIPGGVQG</sequence>
<evidence type="ECO:0000313" key="1">
    <source>
        <dbReference type="EMBL" id="KAJ7417638.1"/>
    </source>
</evidence>
<gene>
    <name evidence="1" type="ORF">WISP_63601</name>
</gene>
<dbReference type="Proteomes" id="UP001145742">
    <property type="component" value="Unassembled WGS sequence"/>
</dbReference>
<proteinExistence type="predicted"/>
<protein>
    <submittedName>
        <fullName evidence="1">Uncharacterized protein</fullName>
    </submittedName>
</protein>
<dbReference type="EMBL" id="WHWB01033748">
    <property type="protein sequence ID" value="KAJ7417638.1"/>
    <property type="molecule type" value="Genomic_DNA"/>
</dbReference>
<keyword evidence="2" id="KW-1185">Reference proteome</keyword>
<name>A0ABQ9D9S9_9PASS</name>
<accession>A0ABQ9D9S9</accession>
<reference evidence="1" key="1">
    <citation type="submission" date="2019-10" db="EMBL/GenBank/DDBJ databases">
        <authorList>
            <person name="Soares A.E.R."/>
            <person name="Aleixo A."/>
            <person name="Schneider P."/>
            <person name="Miyaki C.Y."/>
            <person name="Schneider M.P."/>
            <person name="Mello C."/>
            <person name="Vasconcelos A.T.R."/>
        </authorList>
    </citation>
    <scope>NUCLEOTIDE SEQUENCE</scope>
    <source>
        <tissue evidence="1">Muscle</tissue>
    </source>
</reference>
<organism evidence="1 2">
    <name type="scientific">Willisornis vidua</name>
    <name type="common">Xingu scale-backed antbird</name>
    <dbReference type="NCBI Taxonomy" id="1566151"/>
    <lineage>
        <taxon>Eukaryota</taxon>
        <taxon>Metazoa</taxon>
        <taxon>Chordata</taxon>
        <taxon>Craniata</taxon>
        <taxon>Vertebrata</taxon>
        <taxon>Euteleostomi</taxon>
        <taxon>Archelosauria</taxon>
        <taxon>Archosauria</taxon>
        <taxon>Dinosauria</taxon>
        <taxon>Saurischia</taxon>
        <taxon>Theropoda</taxon>
        <taxon>Coelurosauria</taxon>
        <taxon>Aves</taxon>
        <taxon>Neognathae</taxon>
        <taxon>Neoaves</taxon>
        <taxon>Telluraves</taxon>
        <taxon>Australaves</taxon>
        <taxon>Passeriformes</taxon>
        <taxon>Thamnophilidae</taxon>
        <taxon>Willisornis</taxon>
    </lineage>
</organism>